<sequence length="245" mass="26014">MAGLTAMVASGSGTALARLLAHRWAEAATGAGARRSELDAVLAGGAAGPSLLRRLAPPLGLHTADLFVVAGLDVPQDLAAAGDTGPWHVGTVLEEAARLTPRSLRRLREFVRSLPGHPPAWPPVAPRHSYPPGPGEMLLRLLRNRNIGPYSPKVLYLIGDGPVVSHSTMAMLGPGRTRLTPRYVTAFATVLGIPEDDLAAVAGVPAATAPRRHRDHVELARLAWDARRLDSEQLSEVLDVARRQP</sequence>
<dbReference type="PATRIC" id="fig|261654.4.peg.1879"/>
<evidence type="ECO:0000313" key="1">
    <source>
        <dbReference type="EMBL" id="SBT42075.1"/>
    </source>
</evidence>
<keyword evidence="2" id="KW-1185">Reference proteome</keyword>
<dbReference type="OrthoDB" id="3397450at2"/>
<reference evidence="2" key="1">
    <citation type="submission" date="2016-06" db="EMBL/GenBank/DDBJ databases">
        <authorList>
            <person name="Varghese N."/>
            <person name="Submissions Spin"/>
        </authorList>
    </citation>
    <scope>NUCLEOTIDE SEQUENCE [LARGE SCALE GENOMIC DNA]</scope>
    <source>
        <strain evidence="2">DSM 44815</strain>
    </source>
</reference>
<organism evidence="1 2">
    <name type="scientific">Micromonospora auratinigra</name>
    <dbReference type="NCBI Taxonomy" id="261654"/>
    <lineage>
        <taxon>Bacteria</taxon>
        <taxon>Bacillati</taxon>
        <taxon>Actinomycetota</taxon>
        <taxon>Actinomycetes</taxon>
        <taxon>Micromonosporales</taxon>
        <taxon>Micromonosporaceae</taxon>
        <taxon>Micromonospora</taxon>
    </lineage>
</organism>
<dbReference type="EMBL" id="LT594323">
    <property type="protein sequence ID" value="SBT42075.1"/>
    <property type="molecule type" value="Genomic_DNA"/>
</dbReference>
<proteinExistence type="predicted"/>
<gene>
    <name evidence="1" type="ORF">GA0070611_1850</name>
</gene>
<protein>
    <submittedName>
        <fullName evidence="1">Uncharacterized protein</fullName>
    </submittedName>
</protein>
<dbReference type="Proteomes" id="UP000199385">
    <property type="component" value="Chromosome I"/>
</dbReference>
<accession>A0A1A8ZDK3</accession>
<dbReference type="STRING" id="261654.GA0070611_1850"/>
<dbReference type="AlphaFoldDB" id="A0A1A8ZDK3"/>
<evidence type="ECO:0000313" key="2">
    <source>
        <dbReference type="Proteomes" id="UP000199385"/>
    </source>
</evidence>
<name>A0A1A8ZDK3_9ACTN</name>
<dbReference type="RefSeq" id="WP_157740273.1">
    <property type="nucleotide sequence ID" value="NZ_LT594323.1"/>
</dbReference>